<accession>A0A511D4L8</accession>
<proteinExistence type="predicted"/>
<sequence length="76" mass="8737">MGSRVVKRAYRYRCYPTNEQTVGMDAGITSLVTLSTGEKIANPRHERCDRKRLALAQRRLARTQKGPANRPRPVRR</sequence>
<dbReference type="AlphaFoldDB" id="A0A511D4L8"/>
<dbReference type="Pfam" id="PF01385">
    <property type="entry name" value="OrfB_IS605"/>
    <property type="match status" value="1"/>
</dbReference>
<evidence type="ECO:0000313" key="3">
    <source>
        <dbReference type="EMBL" id="GEL17868.1"/>
    </source>
</evidence>
<keyword evidence="4" id="KW-1185">Reference proteome</keyword>
<feature type="domain" description="Probable transposase IS891/IS1136/IS1341" evidence="2">
    <location>
        <begin position="16"/>
        <end position="71"/>
    </location>
</feature>
<dbReference type="EMBL" id="BJVI01000013">
    <property type="protein sequence ID" value="GEL17868.1"/>
    <property type="molecule type" value="Genomic_DNA"/>
</dbReference>
<organism evidence="3 4">
    <name type="scientific">Pseudonocardia asaccharolytica DSM 44247 = NBRC 16224</name>
    <dbReference type="NCBI Taxonomy" id="1123024"/>
    <lineage>
        <taxon>Bacteria</taxon>
        <taxon>Bacillati</taxon>
        <taxon>Actinomycetota</taxon>
        <taxon>Actinomycetes</taxon>
        <taxon>Pseudonocardiales</taxon>
        <taxon>Pseudonocardiaceae</taxon>
        <taxon>Pseudonocardia</taxon>
    </lineage>
</organism>
<dbReference type="InterPro" id="IPR001959">
    <property type="entry name" value="Transposase"/>
</dbReference>
<reference evidence="3 4" key="1">
    <citation type="submission" date="2019-07" db="EMBL/GenBank/DDBJ databases">
        <title>Whole genome shotgun sequence of Pseudonocardia asaccharolytica NBRC 16224.</title>
        <authorList>
            <person name="Hosoyama A."/>
            <person name="Uohara A."/>
            <person name="Ohji S."/>
            <person name="Ichikawa N."/>
        </authorList>
    </citation>
    <scope>NUCLEOTIDE SEQUENCE [LARGE SCALE GENOMIC DNA]</scope>
    <source>
        <strain evidence="3 4">NBRC 16224</strain>
    </source>
</reference>
<evidence type="ECO:0000256" key="1">
    <source>
        <dbReference type="SAM" id="MobiDB-lite"/>
    </source>
</evidence>
<evidence type="ECO:0000313" key="4">
    <source>
        <dbReference type="Proteomes" id="UP000321328"/>
    </source>
</evidence>
<gene>
    <name evidence="3" type="ORF">PA7_17050</name>
</gene>
<dbReference type="STRING" id="1123024.GCA_000423625_02421"/>
<name>A0A511D4L8_9PSEU</name>
<feature type="region of interest" description="Disordered" evidence="1">
    <location>
        <begin position="57"/>
        <end position="76"/>
    </location>
</feature>
<protein>
    <recommendedName>
        <fullName evidence="2">Probable transposase IS891/IS1136/IS1341 domain-containing protein</fullName>
    </recommendedName>
</protein>
<evidence type="ECO:0000259" key="2">
    <source>
        <dbReference type="Pfam" id="PF01385"/>
    </source>
</evidence>
<comment type="caution">
    <text evidence="3">The sequence shown here is derived from an EMBL/GenBank/DDBJ whole genome shotgun (WGS) entry which is preliminary data.</text>
</comment>
<dbReference type="Proteomes" id="UP000321328">
    <property type="component" value="Unassembled WGS sequence"/>
</dbReference>